<protein>
    <submittedName>
        <fullName evidence="10">ABC transporter permease</fullName>
    </submittedName>
</protein>
<feature type="transmembrane region" description="Helical" evidence="9">
    <location>
        <begin position="322"/>
        <end position="341"/>
    </location>
</feature>
<feature type="transmembrane region" description="Helical" evidence="9">
    <location>
        <begin position="189"/>
        <end position="212"/>
    </location>
</feature>
<dbReference type="GO" id="GO:0022857">
    <property type="term" value="F:transmembrane transporter activity"/>
    <property type="evidence" value="ECO:0007669"/>
    <property type="project" value="InterPro"/>
</dbReference>
<evidence type="ECO:0000256" key="7">
    <source>
        <dbReference type="ARBA" id="ARBA00023136"/>
    </source>
</evidence>
<accession>A0A417XX08</accession>
<feature type="transmembrane region" description="Helical" evidence="9">
    <location>
        <begin position="123"/>
        <end position="145"/>
    </location>
</feature>
<comment type="subcellular location">
    <subcellularLocation>
        <location evidence="1">Cell membrane</location>
        <topology evidence="1">Multi-pass membrane protein</topology>
    </subcellularLocation>
</comment>
<evidence type="ECO:0000313" key="11">
    <source>
        <dbReference type="Proteomes" id="UP000283644"/>
    </source>
</evidence>
<feature type="region of interest" description="Disordered" evidence="8">
    <location>
        <begin position="349"/>
        <end position="388"/>
    </location>
</feature>
<keyword evidence="11" id="KW-1185">Reference proteome</keyword>
<dbReference type="InterPro" id="IPR001851">
    <property type="entry name" value="ABC_transp_permease"/>
</dbReference>
<proteinExistence type="predicted"/>
<evidence type="ECO:0000256" key="3">
    <source>
        <dbReference type="ARBA" id="ARBA00022475"/>
    </source>
</evidence>
<dbReference type="Pfam" id="PF02653">
    <property type="entry name" value="BPD_transp_2"/>
    <property type="match status" value="1"/>
</dbReference>
<keyword evidence="4" id="KW-0997">Cell inner membrane</keyword>
<evidence type="ECO:0000256" key="6">
    <source>
        <dbReference type="ARBA" id="ARBA00022989"/>
    </source>
</evidence>
<evidence type="ECO:0000256" key="2">
    <source>
        <dbReference type="ARBA" id="ARBA00022448"/>
    </source>
</evidence>
<keyword evidence="6 9" id="KW-1133">Transmembrane helix</keyword>
<feature type="transmembrane region" description="Helical" evidence="9">
    <location>
        <begin position="98"/>
        <end position="117"/>
    </location>
</feature>
<feature type="transmembrane region" description="Helical" evidence="9">
    <location>
        <begin position="70"/>
        <end position="91"/>
    </location>
</feature>
<dbReference type="AlphaFoldDB" id="A0A417XX08"/>
<reference evidence="10 11" key="1">
    <citation type="submission" date="2018-09" db="EMBL/GenBank/DDBJ databases">
        <title>Genome sequencing of Nocardioides immobilis CCTCC AB 2017083 for comparison to Nocardioides silvaticus.</title>
        <authorList>
            <person name="Li C."/>
            <person name="Wang G."/>
        </authorList>
    </citation>
    <scope>NUCLEOTIDE SEQUENCE [LARGE SCALE GENOMIC DNA]</scope>
    <source>
        <strain evidence="10 11">CCTCC AB 2017083</strain>
    </source>
</reference>
<keyword evidence="3" id="KW-1003">Cell membrane</keyword>
<evidence type="ECO:0000256" key="5">
    <source>
        <dbReference type="ARBA" id="ARBA00022692"/>
    </source>
</evidence>
<dbReference type="PANTHER" id="PTHR32196:SF21">
    <property type="entry name" value="ABC TRANSPORTER PERMEASE PROTEIN YPHD-RELATED"/>
    <property type="match status" value="1"/>
</dbReference>
<keyword evidence="5 9" id="KW-0812">Transmembrane</keyword>
<evidence type="ECO:0000256" key="4">
    <source>
        <dbReference type="ARBA" id="ARBA00022519"/>
    </source>
</evidence>
<keyword evidence="2" id="KW-0813">Transport</keyword>
<dbReference type="OrthoDB" id="3468954at2"/>
<dbReference type="EMBL" id="QXGH01000028">
    <property type="protein sequence ID" value="RHW24942.1"/>
    <property type="molecule type" value="Genomic_DNA"/>
</dbReference>
<gene>
    <name evidence="10" type="ORF">D0Z08_22350</name>
</gene>
<organism evidence="10 11">
    <name type="scientific">Nocardioides immobilis</name>
    <dbReference type="NCBI Taxonomy" id="2049295"/>
    <lineage>
        <taxon>Bacteria</taxon>
        <taxon>Bacillati</taxon>
        <taxon>Actinomycetota</taxon>
        <taxon>Actinomycetes</taxon>
        <taxon>Propionibacteriales</taxon>
        <taxon>Nocardioidaceae</taxon>
        <taxon>Nocardioides</taxon>
    </lineage>
</organism>
<feature type="transmembrane region" description="Helical" evidence="9">
    <location>
        <begin position="272"/>
        <end position="290"/>
    </location>
</feature>
<feature type="transmembrane region" description="Helical" evidence="9">
    <location>
        <begin position="240"/>
        <end position="260"/>
    </location>
</feature>
<feature type="transmembrane region" description="Helical" evidence="9">
    <location>
        <begin position="39"/>
        <end position="58"/>
    </location>
</feature>
<comment type="caution">
    <text evidence="10">The sequence shown here is derived from an EMBL/GenBank/DDBJ whole genome shotgun (WGS) entry which is preliminary data.</text>
</comment>
<name>A0A417XX08_9ACTN</name>
<dbReference type="Proteomes" id="UP000283644">
    <property type="component" value="Unassembled WGS sequence"/>
</dbReference>
<evidence type="ECO:0000313" key="10">
    <source>
        <dbReference type="EMBL" id="RHW24942.1"/>
    </source>
</evidence>
<sequence length="388" mass="39870">MGQGVRCVSAEEATATVSGSGDASGASARGDRRGATVEVLRKYGLLLAFCVVVIVFSVQRPETFPTWDNATSILTTAAAPLILAVGLTVVLVMRDFDLSFGAVIGAGAAAAVVGMVSHGLLPIIAILATLLLGAVVGFANGFLVAYLGGSSFVITLAMGTIVTGIEYAISDQTTIYGGIPFSYMEIGQASTLGLSNLVWIAAVFSLAVALLLERTETGRYMYAIGGNAEAARLAGVRVKVLRLLGFVIVGVTASAVGVLISSQGASYSPNLGSAYLLPAFAAAFLGTAVFKPGEFTVAGTIVGVLFLGVIQTGLTMLNLPTWAINLIQGAILVVAVLFSQLERRSIRRTKTVRQEPTSTDPGTGTPFSGGTPAESNAGARPATERTRT</sequence>
<dbReference type="GO" id="GO:0005886">
    <property type="term" value="C:plasma membrane"/>
    <property type="evidence" value="ECO:0007669"/>
    <property type="project" value="UniProtKB-SubCell"/>
</dbReference>
<feature type="transmembrane region" description="Helical" evidence="9">
    <location>
        <begin position="297"/>
        <end position="316"/>
    </location>
</feature>
<feature type="compositionally biased region" description="Low complexity" evidence="8">
    <location>
        <begin position="356"/>
        <end position="372"/>
    </location>
</feature>
<keyword evidence="7 9" id="KW-0472">Membrane</keyword>
<evidence type="ECO:0000256" key="8">
    <source>
        <dbReference type="SAM" id="MobiDB-lite"/>
    </source>
</evidence>
<dbReference type="CDD" id="cd06579">
    <property type="entry name" value="TM_PBP1_transp_AraH_like"/>
    <property type="match status" value="1"/>
</dbReference>
<evidence type="ECO:0000256" key="9">
    <source>
        <dbReference type="SAM" id="Phobius"/>
    </source>
</evidence>
<dbReference type="PANTHER" id="PTHR32196">
    <property type="entry name" value="ABC TRANSPORTER PERMEASE PROTEIN YPHD-RELATED-RELATED"/>
    <property type="match status" value="1"/>
</dbReference>
<feature type="transmembrane region" description="Helical" evidence="9">
    <location>
        <begin position="152"/>
        <end position="169"/>
    </location>
</feature>
<evidence type="ECO:0000256" key="1">
    <source>
        <dbReference type="ARBA" id="ARBA00004651"/>
    </source>
</evidence>